<accession>A0A6B3NYW8</accession>
<evidence type="ECO:0000313" key="2">
    <source>
        <dbReference type="EMBL" id="NER66361.1"/>
    </source>
</evidence>
<protein>
    <submittedName>
        <fullName evidence="2">NAD(P)-binding protein</fullName>
    </submittedName>
</protein>
<feature type="compositionally biased region" description="Basic and acidic residues" evidence="1">
    <location>
        <begin position="263"/>
        <end position="278"/>
    </location>
</feature>
<dbReference type="InterPro" id="IPR036188">
    <property type="entry name" value="FAD/NAD-bd_sf"/>
</dbReference>
<sequence>MVTDEPDVLVVGAGLSGMAVARQLAARGLRCEVLEAGSQPVLDQPFQSMAQFRQAMQPFVEPDAQQWAYSSRGVPFQWNRVRAAGGRSLLWGGLGGLAGPALVGRRARLATALADLLRGLPAAAAALGQMDEHRAPAAPGAFSMGLPATWAWRSKQNWPPRARWAIVRSIPSMALPAPRQADADQWRGLHPGAVEERPLHGPRIRGHARCQPAPQNRRCGGALPFAAGNHADPGSLATGAAQRWRAGTGPGPDRPYRRGLPGADRRSRQPRYLQDHRAQRGLYAAHRVSRQGLPRRLHGRAARARSA</sequence>
<organism evidence="2 3">
    <name type="scientific">Pseudomonas brassicae</name>
    <dbReference type="NCBI Taxonomy" id="2708063"/>
    <lineage>
        <taxon>Bacteria</taxon>
        <taxon>Pseudomonadati</taxon>
        <taxon>Pseudomonadota</taxon>
        <taxon>Gammaproteobacteria</taxon>
        <taxon>Pseudomonadales</taxon>
        <taxon>Pseudomonadaceae</taxon>
        <taxon>Pseudomonas</taxon>
    </lineage>
</organism>
<dbReference type="Gene3D" id="3.50.50.60">
    <property type="entry name" value="FAD/NAD(P)-binding domain"/>
    <property type="match status" value="1"/>
</dbReference>
<feature type="region of interest" description="Disordered" evidence="1">
    <location>
        <begin position="243"/>
        <end position="307"/>
    </location>
</feature>
<dbReference type="SUPFAM" id="SSF51905">
    <property type="entry name" value="FAD/NAD(P)-binding domain"/>
    <property type="match status" value="1"/>
</dbReference>
<feature type="compositionally biased region" description="Basic residues" evidence="1">
    <location>
        <begin position="287"/>
        <end position="307"/>
    </location>
</feature>
<dbReference type="EMBL" id="JAAHBU010000439">
    <property type="protein sequence ID" value="NER66361.1"/>
    <property type="molecule type" value="Genomic_DNA"/>
</dbReference>
<dbReference type="Pfam" id="PF13450">
    <property type="entry name" value="NAD_binding_8"/>
    <property type="match status" value="1"/>
</dbReference>
<dbReference type="AlphaFoldDB" id="A0A6B3NYW8"/>
<dbReference type="Proteomes" id="UP000482634">
    <property type="component" value="Unassembled WGS sequence"/>
</dbReference>
<name>A0A6B3NYW8_9PSED</name>
<evidence type="ECO:0000313" key="3">
    <source>
        <dbReference type="Proteomes" id="UP000482634"/>
    </source>
</evidence>
<proteinExistence type="predicted"/>
<keyword evidence="3" id="KW-1185">Reference proteome</keyword>
<evidence type="ECO:0000256" key="1">
    <source>
        <dbReference type="SAM" id="MobiDB-lite"/>
    </source>
</evidence>
<gene>
    <name evidence="2" type="ORF">G3436_24000</name>
</gene>
<reference evidence="2 3" key="1">
    <citation type="submission" date="2020-02" db="EMBL/GenBank/DDBJ databases">
        <title>Broccoli isolated Pseudomonas sp.</title>
        <authorList>
            <person name="Fujikawa T."/>
            <person name="Sawada H."/>
        </authorList>
    </citation>
    <scope>NUCLEOTIDE SEQUENCE [LARGE SCALE GENOMIC DNA]</scope>
    <source>
        <strain evidence="2 3">MAFF212427</strain>
    </source>
</reference>
<comment type="caution">
    <text evidence="2">The sequence shown here is derived from an EMBL/GenBank/DDBJ whole genome shotgun (WGS) entry which is preliminary data.</text>
</comment>